<dbReference type="Proteomes" id="UP001341840">
    <property type="component" value="Unassembled WGS sequence"/>
</dbReference>
<keyword evidence="3" id="KW-1185">Reference proteome</keyword>
<gene>
    <name evidence="2" type="ORF">PIB30_058112</name>
</gene>
<reference evidence="2 3" key="1">
    <citation type="journal article" date="2023" name="Plants (Basel)">
        <title>Bridging the Gap: Combining Genomics and Transcriptomics Approaches to Understand Stylosanthes scabra, an Orphan Legume from the Brazilian Caatinga.</title>
        <authorList>
            <person name="Ferreira-Neto J.R.C."/>
            <person name="da Silva M.D."/>
            <person name="Binneck E."/>
            <person name="de Melo N.F."/>
            <person name="da Silva R.H."/>
            <person name="de Melo A.L.T.M."/>
            <person name="Pandolfi V."/>
            <person name="Bustamante F.O."/>
            <person name="Brasileiro-Vidal A.C."/>
            <person name="Benko-Iseppon A.M."/>
        </authorList>
    </citation>
    <scope>NUCLEOTIDE SEQUENCE [LARGE SCALE GENOMIC DNA]</scope>
    <source>
        <tissue evidence="2">Leaves</tissue>
    </source>
</reference>
<evidence type="ECO:0000313" key="3">
    <source>
        <dbReference type="Proteomes" id="UP001341840"/>
    </source>
</evidence>
<feature type="region of interest" description="Disordered" evidence="1">
    <location>
        <begin position="37"/>
        <end position="122"/>
    </location>
</feature>
<organism evidence="2 3">
    <name type="scientific">Stylosanthes scabra</name>
    <dbReference type="NCBI Taxonomy" id="79078"/>
    <lineage>
        <taxon>Eukaryota</taxon>
        <taxon>Viridiplantae</taxon>
        <taxon>Streptophyta</taxon>
        <taxon>Embryophyta</taxon>
        <taxon>Tracheophyta</taxon>
        <taxon>Spermatophyta</taxon>
        <taxon>Magnoliopsida</taxon>
        <taxon>eudicotyledons</taxon>
        <taxon>Gunneridae</taxon>
        <taxon>Pentapetalae</taxon>
        <taxon>rosids</taxon>
        <taxon>fabids</taxon>
        <taxon>Fabales</taxon>
        <taxon>Fabaceae</taxon>
        <taxon>Papilionoideae</taxon>
        <taxon>50 kb inversion clade</taxon>
        <taxon>dalbergioids sensu lato</taxon>
        <taxon>Dalbergieae</taxon>
        <taxon>Pterocarpus clade</taxon>
        <taxon>Stylosanthes</taxon>
    </lineage>
</organism>
<feature type="compositionally biased region" description="Basic and acidic residues" evidence="1">
    <location>
        <begin position="43"/>
        <end position="62"/>
    </location>
</feature>
<protein>
    <submittedName>
        <fullName evidence="2">Uncharacterized protein</fullName>
    </submittedName>
</protein>
<name>A0ABU6QKH8_9FABA</name>
<dbReference type="EMBL" id="JASCZI010000484">
    <property type="protein sequence ID" value="MED6112046.1"/>
    <property type="molecule type" value="Genomic_DNA"/>
</dbReference>
<accession>A0ABU6QKH8</accession>
<evidence type="ECO:0000313" key="2">
    <source>
        <dbReference type="EMBL" id="MED6112046.1"/>
    </source>
</evidence>
<feature type="region of interest" description="Disordered" evidence="1">
    <location>
        <begin position="1"/>
        <end position="20"/>
    </location>
</feature>
<proteinExistence type="predicted"/>
<evidence type="ECO:0000256" key="1">
    <source>
        <dbReference type="SAM" id="MobiDB-lite"/>
    </source>
</evidence>
<comment type="caution">
    <text evidence="2">The sequence shown here is derived from an EMBL/GenBank/DDBJ whole genome shotgun (WGS) entry which is preliminary data.</text>
</comment>
<sequence length="122" mass="13697">MTGMICLKSPPNTTTFPPKGKSMLYIGENLMISLKHLSSASRQKNEEKKLEEQERKSLEHSVRAPMPRRPKSLLRAKPSTPRCGHRRLGMAHQPQASQGHSKPTPRRPTQCLGVTKHPEAQV</sequence>